<feature type="chain" id="PRO_5042098472" evidence="1">
    <location>
        <begin position="19"/>
        <end position="169"/>
    </location>
</feature>
<proteinExistence type="predicted"/>
<dbReference type="InterPro" id="IPR011989">
    <property type="entry name" value="ARM-like"/>
</dbReference>
<evidence type="ECO:0000313" key="3">
    <source>
        <dbReference type="Proteomes" id="UP001291623"/>
    </source>
</evidence>
<dbReference type="AlphaFoldDB" id="A0AAE1SJ26"/>
<accession>A0AAE1SJ26</accession>
<gene>
    <name evidence="2" type="ORF">RND71_007038</name>
</gene>
<dbReference type="Proteomes" id="UP001291623">
    <property type="component" value="Unassembled WGS sequence"/>
</dbReference>
<comment type="caution">
    <text evidence="2">The sequence shown here is derived from an EMBL/GenBank/DDBJ whole genome shotgun (WGS) entry which is preliminary data.</text>
</comment>
<protein>
    <submittedName>
        <fullName evidence="2">Uncharacterized protein</fullName>
    </submittedName>
</protein>
<organism evidence="2 3">
    <name type="scientific">Anisodus tanguticus</name>
    <dbReference type="NCBI Taxonomy" id="243964"/>
    <lineage>
        <taxon>Eukaryota</taxon>
        <taxon>Viridiplantae</taxon>
        <taxon>Streptophyta</taxon>
        <taxon>Embryophyta</taxon>
        <taxon>Tracheophyta</taxon>
        <taxon>Spermatophyta</taxon>
        <taxon>Magnoliopsida</taxon>
        <taxon>eudicotyledons</taxon>
        <taxon>Gunneridae</taxon>
        <taxon>Pentapetalae</taxon>
        <taxon>asterids</taxon>
        <taxon>lamiids</taxon>
        <taxon>Solanales</taxon>
        <taxon>Solanaceae</taxon>
        <taxon>Solanoideae</taxon>
        <taxon>Hyoscyameae</taxon>
        <taxon>Anisodus</taxon>
    </lineage>
</organism>
<keyword evidence="3" id="KW-1185">Reference proteome</keyword>
<name>A0AAE1SJ26_9SOLA</name>
<feature type="signal peptide" evidence="1">
    <location>
        <begin position="1"/>
        <end position="18"/>
    </location>
</feature>
<dbReference type="Gene3D" id="1.25.10.10">
    <property type="entry name" value="Leucine-rich Repeat Variant"/>
    <property type="match status" value="1"/>
</dbReference>
<reference evidence="2" key="1">
    <citation type="submission" date="2023-12" db="EMBL/GenBank/DDBJ databases">
        <title>Genome assembly of Anisodus tanguticus.</title>
        <authorList>
            <person name="Wang Y.-J."/>
        </authorList>
    </citation>
    <scope>NUCLEOTIDE SEQUENCE</scope>
    <source>
        <strain evidence="2">KB-2021</strain>
        <tissue evidence="2">Leaf</tissue>
    </source>
</reference>
<evidence type="ECO:0000256" key="1">
    <source>
        <dbReference type="SAM" id="SignalP"/>
    </source>
</evidence>
<sequence>MEMHILMLFLHLVRYVSFMGKSFDSAQATPAWLNCQPTKADLDEAKDVHEQLCSMIERYWLLIGFVTLGKTKQNTSAKQNVIRSPNYQYLPKVISVFVEVLCAGEVLATEETAKHMINLLRHFQHTLPPATWASAKSLLLPQQEMELESVLSPEEDVNILIDAMKLLVL</sequence>
<dbReference type="EMBL" id="JAVYJV010000004">
    <property type="protein sequence ID" value="KAK4371654.1"/>
    <property type="molecule type" value="Genomic_DNA"/>
</dbReference>
<evidence type="ECO:0000313" key="2">
    <source>
        <dbReference type="EMBL" id="KAK4371654.1"/>
    </source>
</evidence>
<keyword evidence="1" id="KW-0732">Signal</keyword>